<evidence type="ECO:0000259" key="12">
    <source>
        <dbReference type="Pfam" id="PF08334"/>
    </source>
</evidence>
<evidence type="ECO:0000256" key="4">
    <source>
        <dbReference type="ARBA" id="ARBA00022475"/>
    </source>
</evidence>
<evidence type="ECO:0000256" key="3">
    <source>
        <dbReference type="ARBA" id="ARBA00020042"/>
    </source>
</evidence>
<feature type="domain" description="Type II secretion system protein GspG C-terminal" evidence="12">
    <location>
        <begin position="37"/>
        <end position="150"/>
    </location>
</feature>
<keyword evidence="7 11" id="KW-0812">Transmembrane</keyword>
<feature type="transmembrane region" description="Helical" evidence="11">
    <location>
        <begin position="20"/>
        <end position="39"/>
    </location>
</feature>
<proteinExistence type="inferred from homology"/>
<accession>A0A5C5Z0M0</accession>
<evidence type="ECO:0000256" key="5">
    <source>
        <dbReference type="ARBA" id="ARBA00022481"/>
    </source>
</evidence>
<dbReference type="PROSITE" id="PS00409">
    <property type="entry name" value="PROKAR_NTER_METHYL"/>
    <property type="match status" value="1"/>
</dbReference>
<gene>
    <name evidence="13" type="primary">epsG_2</name>
    <name evidence="13" type="ORF">CA13_22810</name>
</gene>
<evidence type="ECO:0000256" key="7">
    <source>
        <dbReference type="ARBA" id="ARBA00022692"/>
    </source>
</evidence>
<dbReference type="Pfam" id="PF08334">
    <property type="entry name" value="T2SSG"/>
    <property type="match status" value="1"/>
</dbReference>
<name>A0A5C5Z0M0_9BACT</name>
<evidence type="ECO:0000256" key="2">
    <source>
        <dbReference type="ARBA" id="ARBA00009984"/>
    </source>
</evidence>
<evidence type="ECO:0000256" key="10">
    <source>
        <dbReference type="SAM" id="MobiDB-lite"/>
    </source>
</evidence>
<organism evidence="13 14">
    <name type="scientific">Novipirellula herctigrandis</name>
    <dbReference type="NCBI Taxonomy" id="2527986"/>
    <lineage>
        <taxon>Bacteria</taxon>
        <taxon>Pseudomonadati</taxon>
        <taxon>Planctomycetota</taxon>
        <taxon>Planctomycetia</taxon>
        <taxon>Pirellulales</taxon>
        <taxon>Pirellulaceae</taxon>
        <taxon>Novipirellula</taxon>
    </lineage>
</organism>
<evidence type="ECO:0000256" key="6">
    <source>
        <dbReference type="ARBA" id="ARBA00022519"/>
    </source>
</evidence>
<evidence type="ECO:0000256" key="8">
    <source>
        <dbReference type="ARBA" id="ARBA00022989"/>
    </source>
</evidence>
<dbReference type="GO" id="GO:0015628">
    <property type="term" value="P:protein secretion by the type II secretion system"/>
    <property type="evidence" value="ECO:0007669"/>
    <property type="project" value="InterPro"/>
</dbReference>
<keyword evidence="14" id="KW-1185">Reference proteome</keyword>
<dbReference type="GO" id="GO:0005886">
    <property type="term" value="C:plasma membrane"/>
    <property type="evidence" value="ECO:0007669"/>
    <property type="project" value="UniProtKB-SubCell"/>
</dbReference>
<keyword evidence="9 11" id="KW-0472">Membrane</keyword>
<dbReference type="InterPro" id="IPR010054">
    <property type="entry name" value="Type2_sec_GspG"/>
</dbReference>
<dbReference type="NCBIfam" id="TIGR02532">
    <property type="entry name" value="IV_pilin_GFxxxE"/>
    <property type="match status" value="1"/>
</dbReference>
<keyword evidence="5" id="KW-0488">Methylation</keyword>
<dbReference type="NCBIfam" id="TIGR01710">
    <property type="entry name" value="typeII_sec_gspG"/>
    <property type="match status" value="1"/>
</dbReference>
<dbReference type="RefSeq" id="WP_419194159.1">
    <property type="nucleotide sequence ID" value="NZ_SJPJ01000001.1"/>
</dbReference>
<feature type="region of interest" description="Disordered" evidence="10">
    <location>
        <begin position="121"/>
        <end position="170"/>
    </location>
</feature>
<comment type="subcellular location">
    <subcellularLocation>
        <location evidence="1">Cell inner membrane</location>
        <topology evidence="1">Single-pass membrane protein</topology>
    </subcellularLocation>
</comment>
<dbReference type="Pfam" id="PF07963">
    <property type="entry name" value="N_methyl"/>
    <property type="match status" value="1"/>
</dbReference>
<dbReference type="InterPro" id="IPR013545">
    <property type="entry name" value="T2SS_protein-GspG_C"/>
</dbReference>
<comment type="caution">
    <text evidence="13">The sequence shown here is derived from an EMBL/GenBank/DDBJ whole genome shotgun (WGS) entry which is preliminary data.</text>
</comment>
<evidence type="ECO:0000256" key="1">
    <source>
        <dbReference type="ARBA" id="ARBA00004377"/>
    </source>
</evidence>
<evidence type="ECO:0000256" key="11">
    <source>
        <dbReference type="SAM" id="Phobius"/>
    </source>
</evidence>
<dbReference type="AlphaFoldDB" id="A0A5C5Z0M0"/>
<dbReference type="InterPro" id="IPR045584">
    <property type="entry name" value="Pilin-like"/>
</dbReference>
<evidence type="ECO:0000313" key="13">
    <source>
        <dbReference type="EMBL" id="TWT80835.1"/>
    </source>
</evidence>
<dbReference type="EMBL" id="SJPJ01000001">
    <property type="protein sequence ID" value="TWT80835.1"/>
    <property type="molecule type" value="Genomic_DNA"/>
</dbReference>
<keyword evidence="6" id="KW-0997">Cell inner membrane</keyword>
<protein>
    <recommendedName>
        <fullName evidence="3">Type II secretion system core protein G</fullName>
    </recommendedName>
</protein>
<reference evidence="13 14" key="1">
    <citation type="submission" date="2019-02" db="EMBL/GenBank/DDBJ databases">
        <title>Deep-cultivation of Planctomycetes and their phenomic and genomic characterization uncovers novel biology.</title>
        <authorList>
            <person name="Wiegand S."/>
            <person name="Jogler M."/>
            <person name="Boedeker C."/>
            <person name="Pinto D."/>
            <person name="Vollmers J."/>
            <person name="Rivas-Marin E."/>
            <person name="Kohn T."/>
            <person name="Peeters S.H."/>
            <person name="Heuer A."/>
            <person name="Rast P."/>
            <person name="Oberbeckmann S."/>
            <person name="Bunk B."/>
            <person name="Jeske O."/>
            <person name="Meyerdierks A."/>
            <person name="Storesund J.E."/>
            <person name="Kallscheuer N."/>
            <person name="Luecker S."/>
            <person name="Lage O.M."/>
            <person name="Pohl T."/>
            <person name="Merkel B.J."/>
            <person name="Hornburger P."/>
            <person name="Mueller R.-W."/>
            <person name="Bruemmer F."/>
            <person name="Labrenz M."/>
            <person name="Spormann A.M."/>
            <person name="Op Den Camp H."/>
            <person name="Overmann J."/>
            <person name="Amann R."/>
            <person name="Jetten M.S.M."/>
            <person name="Mascher T."/>
            <person name="Medema M.H."/>
            <person name="Devos D.P."/>
            <person name="Kaster A.-K."/>
            <person name="Ovreas L."/>
            <person name="Rohde M."/>
            <person name="Galperin M.Y."/>
            <person name="Jogler C."/>
        </authorList>
    </citation>
    <scope>NUCLEOTIDE SEQUENCE [LARGE SCALE GENOMIC DNA]</scope>
    <source>
        <strain evidence="13 14">CA13</strain>
    </source>
</reference>
<dbReference type="InterPro" id="IPR000983">
    <property type="entry name" value="Bac_GSPG_pilin"/>
</dbReference>
<evidence type="ECO:0000313" key="14">
    <source>
        <dbReference type="Proteomes" id="UP000315010"/>
    </source>
</evidence>
<comment type="similarity">
    <text evidence="2">Belongs to the GSP G family.</text>
</comment>
<dbReference type="Gene3D" id="3.30.700.10">
    <property type="entry name" value="Glycoprotein, Type 4 Pilin"/>
    <property type="match status" value="1"/>
</dbReference>
<keyword evidence="8 11" id="KW-1133">Transmembrane helix</keyword>
<dbReference type="Proteomes" id="UP000315010">
    <property type="component" value="Unassembled WGS sequence"/>
</dbReference>
<dbReference type="InterPro" id="IPR012902">
    <property type="entry name" value="N_methyl_site"/>
</dbReference>
<keyword evidence="4" id="KW-1003">Cell membrane</keyword>
<sequence length="170" mass="18634">MKRNHKQSRDQRSGFTLLELMIVLIILVGLIAMVGPRLLGSQQKADIRTAEVQIGNLASALKMYVVDMKVFPATEDGLEALLKAPDDERLARKWAGPYIDGNKLPIDPWGNDFEYEFDIAEGSSDTARPDFPRISSAGPDAQAGTDDDIANRPADGEEETESLEAESTTL</sequence>
<dbReference type="SUPFAM" id="SSF54523">
    <property type="entry name" value="Pili subunits"/>
    <property type="match status" value="1"/>
</dbReference>
<dbReference type="GO" id="GO:0015627">
    <property type="term" value="C:type II protein secretion system complex"/>
    <property type="evidence" value="ECO:0007669"/>
    <property type="project" value="InterPro"/>
</dbReference>
<dbReference type="PRINTS" id="PR00813">
    <property type="entry name" value="BCTERIALGSPG"/>
</dbReference>
<evidence type="ECO:0000256" key="9">
    <source>
        <dbReference type="ARBA" id="ARBA00023136"/>
    </source>
</evidence>